<protein>
    <recommendedName>
        <fullName evidence="1">CN hydrolase domain-containing protein</fullName>
    </recommendedName>
</protein>
<feature type="domain" description="CN hydrolase" evidence="1">
    <location>
        <begin position="1"/>
        <end position="149"/>
    </location>
</feature>
<organism evidence="2 3">
    <name type="scientific">Ascochyta lentis</name>
    <dbReference type="NCBI Taxonomy" id="205686"/>
    <lineage>
        <taxon>Eukaryota</taxon>
        <taxon>Fungi</taxon>
        <taxon>Dikarya</taxon>
        <taxon>Ascomycota</taxon>
        <taxon>Pezizomycotina</taxon>
        <taxon>Dothideomycetes</taxon>
        <taxon>Pleosporomycetidae</taxon>
        <taxon>Pleosporales</taxon>
        <taxon>Pleosporineae</taxon>
        <taxon>Didymellaceae</taxon>
        <taxon>Ascochyta</taxon>
    </lineage>
</organism>
<name>A0A8H7ITS8_9PLEO</name>
<proteinExistence type="predicted"/>
<gene>
    <name evidence="2" type="ORF">EKO04_011552</name>
</gene>
<evidence type="ECO:0000313" key="3">
    <source>
        <dbReference type="Proteomes" id="UP000651452"/>
    </source>
</evidence>
<keyword evidence="3" id="KW-1185">Reference proteome</keyword>
<accession>A0A8H7ITS8</accession>
<dbReference type="Gene3D" id="3.60.110.10">
    <property type="entry name" value="Carbon-nitrogen hydrolase"/>
    <property type="match status" value="1"/>
</dbReference>
<dbReference type="AlphaFoldDB" id="A0A8H7ITS8"/>
<evidence type="ECO:0000313" key="2">
    <source>
        <dbReference type="EMBL" id="KAF9690572.1"/>
    </source>
</evidence>
<dbReference type="InterPro" id="IPR036526">
    <property type="entry name" value="C-N_Hydrolase_sf"/>
</dbReference>
<dbReference type="EMBL" id="RZGK01000023">
    <property type="protein sequence ID" value="KAF9690572.1"/>
    <property type="molecule type" value="Genomic_DNA"/>
</dbReference>
<dbReference type="SUPFAM" id="SSF56317">
    <property type="entry name" value="Carbon-nitrogen hydrolase"/>
    <property type="match status" value="1"/>
</dbReference>
<dbReference type="PROSITE" id="PS50263">
    <property type="entry name" value="CN_HYDROLASE"/>
    <property type="match status" value="1"/>
</dbReference>
<reference evidence="2" key="2">
    <citation type="submission" date="2020-09" db="EMBL/GenBank/DDBJ databases">
        <title>Reference genome assembly for Australian Ascochyta lentis isolate Al4.</title>
        <authorList>
            <person name="Lee R.C."/>
            <person name="Farfan-Caceres L.M."/>
            <person name="Debler J.W."/>
            <person name="Williams A.H."/>
            <person name="Henares B.M."/>
        </authorList>
    </citation>
    <scope>NUCLEOTIDE SEQUENCE</scope>
    <source>
        <strain evidence="2">Al4</strain>
    </source>
</reference>
<comment type="caution">
    <text evidence="2">The sequence shown here is derived from an EMBL/GenBank/DDBJ whole genome shotgun (WGS) entry which is preliminary data.</text>
</comment>
<dbReference type="Proteomes" id="UP000651452">
    <property type="component" value="Unassembled WGS sequence"/>
</dbReference>
<dbReference type="InterPro" id="IPR003010">
    <property type="entry name" value="C-N_Hydrolase"/>
</dbReference>
<reference evidence="2" key="1">
    <citation type="submission" date="2018-12" db="EMBL/GenBank/DDBJ databases">
        <authorList>
            <person name="Syme R.A."/>
            <person name="Farfan-Caceres L."/>
            <person name="Lichtenzveig J."/>
        </authorList>
    </citation>
    <scope>NUCLEOTIDE SEQUENCE</scope>
    <source>
        <strain evidence="2">Al4</strain>
    </source>
</reference>
<evidence type="ECO:0000259" key="1">
    <source>
        <dbReference type="PROSITE" id="PS50263"/>
    </source>
</evidence>
<sequence length="157" mass="17121">MGQALIRPNGKAFVRHKLCPPGGERGIWSDGTVDELQVIATPNVRWGILECWEHIHPSMTFRMQSQAETLHIAAWPYTPDAADPTAAYRELLEVNLADACVYAVNANAPLVFASVDNARFVDAQGLDLTVVDAVTSTEEVPLLYQSFNTTGLGQTVP</sequence>
<dbReference type="OrthoDB" id="10250282at2759"/>